<evidence type="ECO:0000256" key="2">
    <source>
        <dbReference type="ARBA" id="ARBA00022801"/>
    </source>
</evidence>
<reference evidence="10" key="2">
    <citation type="journal article" date="2014" name="ISME J.">
        <title>Microbial stratification in low pH oxic and suboxic macroscopic growths along an acid mine drainage.</title>
        <authorList>
            <person name="Mendez-Garcia C."/>
            <person name="Mesa V."/>
            <person name="Sprenger R.R."/>
            <person name="Richter M."/>
            <person name="Diez M.S."/>
            <person name="Solano J."/>
            <person name="Bargiela R."/>
            <person name="Golyshina O.V."/>
            <person name="Manteca A."/>
            <person name="Ramos J.L."/>
            <person name="Gallego J.R."/>
            <person name="Llorente I."/>
            <person name="Martins Dos Santos V.A."/>
            <person name="Jensen O.N."/>
            <person name="Pelaez A.I."/>
            <person name="Sanchez J."/>
            <person name="Ferrer M."/>
        </authorList>
    </citation>
    <scope>NUCLEOTIDE SEQUENCE</scope>
</reference>
<dbReference type="GO" id="GO:0003677">
    <property type="term" value="F:DNA binding"/>
    <property type="evidence" value="ECO:0007669"/>
    <property type="project" value="InterPro"/>
</dbReference>
<dbReference type="GO" id="GO:0000724">
    <property type="term" value="P:double-strand break repair via homologous recombination"/>
    <property type="evidence" value="ECO:0007669"/>
    <property type="project" value="TreeGrafter"/>
</dbReference>
<dbReference type="Pfam" id="PF13361">
    <property type="entry name" value="UvrD_C"/>
    <property type="match status" value="1"/>
</dbReference>
<sequence>MASFSPTNEQRGCLNLFNTGESLRIEAAAGSGKTTTLHYLLSDGALPGRALYTSFGRKVIDEAKAQFPSGRIDVRTNHSLAFRSVGSRWQAQGRLVSRIPAFQLASDMGWADATFSPYCDQRTGAYFVLRTIDRYCQSLDDRISVRHAAGLGSGRMAGESAKALAALLVNLAHDVWARMMSPRDRMPITHDVYLKVFCLAKPQLGYRLIMLDEGQDTTELLIGLLSIQERCNLVVVGDSHQQIYSWRGATNAMSSFKTAHTARLTQSFRFGPAIASIASDVLLSYCDASLIVTGLDSIPSELKAMESVRCVLSRTNCGLIAELVTHVDVEPHARFGVVGGVADLEKLLEGAAALKRGERTHVSELAEFTSWREVEEASEEEYGRHLTPLVKMVEQHGLPKLFGVVAMVRGNERDEESCKTLFSTAHKSKGREFESVMLTDDFTIRTAEADAGENGGWNVEEGNLLYVAVTRAKLSLDPYACYAATDAITTARALRTANTATATPARAPIAEL</sequence>
<dbReference type="InterPro" id="IPR027417">
    <property type="entry name" value="P-loop_NTPase"/>
</dbReference>
<dbReference type="InterPro" id="IPR000212">
    <property type="entry name" value="DNA_helicase_UvrD/REP"/>
</dbReference>
<dbReference type="AlphaFoldDB" id="T1D1K6"/>
<accession>T1D1K6</accession>
<keyword evidence="3" id="KW-0347">Helicase</keyword>
<organism evidence="10">
    <name type="scientific">mine drainage metagenome</name>
    <dbReference type="NCBI Taxonomy" id="410659"/>
    <lineage>
        <taxon>unclassified sequences</taxon>
        <taxon>metagenomes</taxon>
        <taxon>ecological metagenomes</taxon>
    </lineage>
</organism>
<dbReference type="GO" id="GO:0043138">
    <property type="term" value="F:3'-5' DNA helicase activity"/>
    <property type="evidence" value="ECO:0007669"/>
    <property type="project" value="UniProtKB-EC"/>
</dbReference>
<dbReference type="GO" id="GO:0005524">
    <property type="term" value="F:ATP binding"/>
    <property type="evidence" value="ECO:0007669"/>
    <property type="project" value="UniProtKB-KW"/>
</dbReference>
<dbReference type="PANTHER" id="PTHR11070">
    <property type="entry name" value="UVRD / RECB / PCRA DNA HELICASE FAMILY MEMBER"/>
    <property type="match status" value="1"/>
</dbReference>
<dbReference type="SUPFAM" id="SSF52540">
    <property type="entry name" value="P-loop containing nucleoside triphosphate hydrolases"/>
    <property type="match status" value="1"/>
</dbReference>
<dbReference type="Pfam" id="PF00580">
    <property type="entry name" value="UvrD-helicase"/>
    <property type="match status" value="1"/>
</dbReference>
<evidence type="ECO:0000313" key="10">
    <source>
        <dbReference type="EMBL" id="EQD76305.1"/>
    </source>
</evidence>
<dbReference type="EC" id="5.6.2.4" evidence="7"/>
<evidence type="ECO:0000256" key="1">
    <source>
        <dbReference type="ARBA" id="ARBA00022741"/>
    </source>
</evidence>
<reference evidence="10" key="1">
    <citation type="submission" date="2013-08" db="EMBL/GenBank/DDBJ databases">
        <authorList>
            <person name="Mendez C."/>
            <person name="Richter M."/>
            <person name="Ferrer M."/>
            <person name="Sanchez J."/>
        </authorList>
    </citation>
    <scope>NUCLEOTIDE SEQUENCE</scope>
</reference>
<feature type="domain" description="UvrD-like helicase ATP-binding" evidence="9">
    <location>
        <begin position="6"/>
        <end position="271"/>
    </location>
</feature>
<protein>
    <recommendedName>
        <fullName evidence="7">DNA 3'-5' helicase</fullName>
        <ecNumber evidence="7">5.6.2.4</ecNumber>
    </recommendedName>
</protein>
<comment type="catalytic activity">
    <reaction evidence="8">
        <text>ATP + H2O = ADP + phosphate + H(+)</text>
        <dbReference type="Rhea" id="RHEA:13065"/>
        <dbReference type="ChEBI" id="CHEBI:15377"/>
        <dbReference type="ChEBI" id="CHEBI:15378"/>
        <dbReference type="ChEBI" id="CHEBI:30616"/>
        <dbReference type="ChEBI" id="CHEBI:43474"/>
        <dbReference type="ChEBI" id="CHEBI:456216"/>
        <dbReference type="EC" id="5.6.2.4"/>
    </reaction>
</comment>
<proteinExistence type="predicted"/>
<evidence type="ECO:0000256" key="7">
    <source>
        <dbReference type="ARBA" id="ARBA00034808"/>
    </source>
</evidence>
<keyword evidence="2" id="KW-0378">Hydrolase</keyword>
<dbReference type="InterPro" id="IPR014017">
    <property type="entry name" value="DNA_helicase_UvrD-like_C"/>
</dbReference>
<evidence type="ECO:0000256" key="5">
    <source>
        <dbReference type="ARBA" id="ARBA00023235"/>
    </source>
</evidence>
<evidence type="ECO:0000259" key="9">
    <source>
        <dbReference type="PROSITE" id="PS51198"/>
    </source>
</evidence>
<evidence type="ECO:0000256" key="4">
    <source>
        <dbReference type="ARBA" id="ARBA00022840"/>
    </source>
</evidence>
<dbReference type="Gene3D" id="3.40.50.300">
    <property type="entry name" value="P-loop containing nucleotide triphosphate hydrolases"/>
    <property type="match status" value="2"/>
</dbReference>
<dbReference type="GO" id="GO:0016787">
    <property type="term" value="F:hydrolase activity"/>
    <property type="evidence" value="ECO:0007669"/>
    <property type="project" value="UniProtKB-KW"/>
</dbReference>
<evidence type="ECO:0000256" key="3">
    <source>
        <dbReference type="ARBA" id="ARBA00022806"/>
    </source>
</evidence>
<dbReference type="GO" id="GO:0031297">
    <property type="term" value="P:replication fork processing"/>
    <property type="evidence" value="ECO:0007669"/>
    <property type="project" value="TreeGrafter"/>
</dbReference>
<keyword evidence="1" id="KW-0547">Nucleotide-binding</keyword>
<dbReference type="InterPro" id="IPR014016">
    <property type="entry name" value="UvrD-like_ATP-bd"/>
</dbReference>
<name>T1D1K6_9ZZZZ</name>
<gene>
    <name evidence="10" type="ORF">B1A_03409</name>
</gene>
<comment type="caution">
    <text evidence="10">The sequence shown here is derived from an EMBL/GenBank/DDBJ whole genome shotgun (WGS) entry which is preliminary data.</text>
</comment>
<keyword evidence="5" id="KW-0413">Isomerase</keyword>
<comment type="catalytic activity">
    <reaction evidence="6">
        <text>Couples ATP hydrolysis with the unwinding of duplex DNA by translocating in the 3'-5' direction.</text>
        <dbReference type="EC" id="5.6.2.4"/>
    </reaction>
</comment>
<dbReference type="PROSITE" id="PS51198">
    <property type="entry name" value="UVRD_HELICASE_ATP_BIND"/>
    <property type="match status" value="1"/>
</dbReference>
<evidence type="ECO:0000256" key="8">
    <source>
        <dbReference type="ARBA" id="ARBA00048988"/>
    </source>
</evidence>
<dbReference type="PANTHER" id="PTHR11070:SF30">
    <property type="entry name" value="F-BOX DNA HELICASE 1"/>
    <property type="match status" value="1"/>
</dbReference>
<keyword evidence="4" id="KW-0067">ATP-binding</keyword>
<evidence type="ECO:0000256" key="6">
    <source>
        <dbReference type="ARBA" id="ARBA00034617"/>
    </source>
</evidence>
<dbReference type="GO" id="GO:0005634">
    <property type="term" value="C:nucleus"/>
    <property type="evidence" value="ECO:0007669"/>
    <property type="project" value="TreeGrafter"/>
</dbReference>
<dbReference type="EMBL" id="AUZX01002506">
    <property type="protein sequence ID" value="EQD76305.1"/>
    <property type="molecule type" value="Genomic_DNA"/>
</dbReference>